<dbReference type="PANTHER" id="PTHR37610:SF92">
    <property type="entry name" value="RETROTRANSPOSON COPIA-LIKE N-TERMINAL DOMAIN-CONTAINING PROTEIN"/>
    <property type="match status" value="1"/>
</dbReference>
<dbReference type="AlphaFoldDB" id="A0AA88W7M1"/>
<feature type="domain" description="Retrotransposon Copia-like N-terminal" evidence="1">
    <location>
        <begin position="34"/>
        <end position="63"/>
    </location>
</feature>
<gene>
    <name evidence="2" type="ORF">RJ639_004594</name>
</gene>
<protein>
    <recommendedName>
        <fullName evidence="1">Retrotransposon Copia-like N-terminal domain-containing protein</fullName>
    </recommendedName>
</protein>
<proteinExistence type="predicted"/>
<dbReference type="Pfam" id="PF14244">
    <property type="entry name" value="Retrotran_gag_3"/>
    <property type="match status" value="1"/>
</dbReference>
<dbReference type="PANTHER" id="PTHR37610">
    <property type="entry name" value="CCHC-TYPE DOMAIN-CONTAINING PROTEIN"/>
    <property type="match status" value="1"/>
</dbReference>
<comment type="caution">
    <text evidence="2">The sequence shown here is derived from an EMBL/GenBank/DDBJ whole genome shotgun (WGS) entry which is preliminary data.</text>
</comment>
<dbReference type="InterPro" id="IPR029472">
    <property type="entry name" value="Copia-like_N"/>
</dbReference>
<reference evidence="2" key="1">
    <citation type="submission" date="2022-12" db="EMBL/GenBank/DDBJ databases">
        <title>Draft genome assemblies for two species of Escallonia (Escalloniales).</title>
        <authorList>
            <person name="Chanderbali A."/>
            <person name="Dervinis C."/>
            <person name="Anghel I."/>
            <person name="Soltis D."/>
            <person name="Soltis P."/>
            <person name="Zapata F."/>
        </authorList>
    </citation>
    <scope>NUCLEOTIDE SEQUENCE</scope>
    <source>
        <strain evidence="2">UCBG64.0493</strain>
        <tissue evidence="2">Leaf</tissue>
    </source>
</reference>
<dbReference type="EMBL" id="JAVXUP010000954">
    <property type="protein sequence ID" value="KAK3018140.1"/>
    <property type="molecule type" value="Genomic_DNA"/>
</dbReference>
<organism evidence="2 3">
    <name type="scientific">Escallonia herrerae</name>
    <dbReference type="NCBI Taxonomy" id="1293975"/>
    <lineage>
        <taxon>Eukaryota</taxon>
        <taxon>Viridiplantae</taxon>
        <taxon>Streptophyta</taxon>
        <taxon>Embryophyta</taxon>
        <taxon>Tracheophyta</taxon>
        <taxon>Spermatophyta</taxon>
        <taxon>Magnoliopsida</taxon>
        <taxon>eudicotyledons</taxon>
        <taxon>Gunneridae</taxon>
        <taxon>Pentapetalae</taxon>
        <taxon>asterids</taxon>
        <taxon>campanulids</taxon>
        <taxon>Escalloniales</taxon>
        <taxon>Escalloniaceae</taxon>
        <taxon>Escallonia</taxon>
    </lineage>
</organism>
<evidence type="ECO:0000313" key="2">
    <source>
        <dbReference type="EMBL" id="KAK3018140.1"/>
    </source>
</evidence>
<keyword evidence="3" id="KW-1185">Reference proteome</keyword>
<evidence type="ECO:0000259" key="1">
    <source>
        <dbReference type="Pfam" id="PF14244"/>
    </source>
</evidence>
<accession>A0AA88W7M1</accession>
<name>A0AA88W7M1_9ASTE</name>
<evidence type="ECO:0000313" key="3">
    <source>
        <dbReference type="Proteomes" id="UP001188597"/>
    </source>
</evidence>
<sequence length="252" mass="28857">MTSMSSTTGGSAQSEEVTLNQTIGELRNIQSAYRLNGKNYMKWSQLVRTFLKGKEKLSHLLGTGPKKGDPGFDAWDEEDSMVMSWLWNSMLPEISDTFMFLPTSKEIWEATQPTYSKVRDAARVFEINSKISDTKQGDRSITEYANLLKNLWQEMDHYRCIETKCSDDAAVLKNFIEKDRIYDFLAGLNMEFDHVRIQILGKEELSSLNETISIINAEESRRGVMLYAQLVEESAMLGKFIDKNLKFNAEKT</sequence>
<dbReference type="Proteomes" id="UP001188597">
    <property type="component" value="Unassembled WGS sequence"/>
</dbReference>